<gene>
    <name evidence="3" type="ORF">SAMN03080603_00305</name>
</gene>
<name>A0A1H3DSL3_9BACT</name>
<dbReference type="RefSeq" id="WP_234945358.1">
    <property type="nucleotide sequence ID" value="NZ_FNPD01000001.1"/>
</dbReference>
<protein>
    <submittedName>
        <fullName evidence="3">Formimidoyltetrahydrofolate cyclodeaminase</fullName>
    </submittedName>
</protein>
<feature type="domain" description="Cyclodeaminase/cyclohydrolase" evidence="2">
    <location>
        <begin position="7"/>
        <end position="187"/>
    </location>
</feature>
<sequence>MSMKEMSLRSFLVELASDSPAPGGGSVAAFDGAMGASLVSMVARLTVGKEKYKEHQAIMEELMKDCDKMRDEFLDLMDKDSNAFNDFMKAMRLPKNTEEEKKERTFAMQEALKKAALVPMETLRRCLDLAKKAEIAVERGNVNAVTDAGTALLLASSSAKAASYNVLINLKSIKDEGFANQLKSEVESLLKAIDDTVLRGLKSLEENL</sequence>
<proteinExistence type="predicted"/>
<feature type="coiled-coil region" evidence="1">
    <location>
        <begin position="52"/>
        <end position="79"/>
    </location>
</feature>
<dbReference type="AlphaFoldDB" id="A0A1H3DSL3"/>
<dbReference type="Proteomes" id="UP000199266">
    <property type="component" value="Unassembled WGS sequence"/>
</dbReference>
<evidence type="ECO:0000259" key="2">
    <source>
        <dbReference type="Pfam" id="PF04961"/>
    </source>
</evidence>
<dbReference type="SUPFAM" id="SSF101262">
    <property type="entry name" value="Methenyltetrahydrofolate cyclohydrolase-like"/>
    <property type="match status" value="1"/>
</dbReference>
<keyword evidence="1" id="KW-0175">Coiled coil</keyword>
<evidence type="ECO:0000313" key="4">
    <source>
        <dbReference type="Proteomes" id="UP000199266"/>
    </source>
</evidence>
<evidence type="ECO:0000313" key="3">
    <source>
        <dbReference type="EMBL" id="SDX69327.1"/>
    </source>
</evidence>
<organism evidence="3 4">
    <name type="scientific">Acetomicrobium thermoterrenum DSM 13490</name>
    <dbReference type="NCBI Taxonomy" id="1120987"/>
    <lineage>
        <taxon>Bacteria</taxon>
        <taxon>Thermotogati</taxon>
        <taxon>Synergistota</taxon>
        <taxon>Synergistia</taxon>
        <taxon>Synergistales</taxon>
        <taxon>Acetomicrobiaceae</taxon>
        <taxon>Acetomicrobium</taxon>
    </lineage>
</organism>
<reference evidence="4" key="1">
    <citation type="submission" date="2016-10" db="EMBL/GenBank/DDBJ databases">
        <authorList>
            <person name="Varghese N."/>
            <person name="Submissions S."/>
        </authorList>
    </citation>
    <scope>NUCLEOTIDE SEQUENCE [LARGE SCALE GENOMIC DNA]</scope>
    <source>
        <strain evidence="4">DSM 13490</strain>
    </source>
</reference>
<dbReference type="Pfam" id="PF04961">
    <property type="entry name" value="FTCD_C"/>
    <property type="match status" value="1"/>
</dbReference>
<dbReference type="InterPro" id="IPR036178">
    <property type="entry name" value="Formintransfe-cycloase-like_sf"/>
</dbReference>
<dbReference type="Gene3D" id="1.20.120.680">
    <property type="entry name" value="Formiminotetrahydrofolate cyclodeaminase monomer, up-and-down helical bundle"/>
    <property type="match status" value="1"/>
</dbReference>
<evidence type="ECO:0000256" key="1">
    <source>
        <dbReference type="SAM" id="Coils"/>
    </source>
</evidence>
<accession>A0A1H3DSL3</accession>
<keyword evidence="4" id="KW-1185">Reference proteome</keyword>
<dbReference type="GO" id="GO:0003824">
    <property type="term" value="F:catalytic activity"/>
    <property type="evidence" value="ECO:0007669"/>
    <property type="project" value="InterPro"/>
</dbReference>
<dbReference type="EMBL" id="FNPD01000001">
    <property type="protein sequence ID" value="SDX69327.1"/>
    <property type="molecule type" value="Genomic_DNA"/>
</dbReference>
<dbReference type="InterPro" id="IPR007044">
    <property type="entry name" value="Cyclodeamin/CycHdrlase"/>
</dbReference>